<reference evidence="2" key="1">
    <citation type="submission" date="2020-11" db="EMBL/GenBank/DDBJ databases">
        <authorList>
            <person name="Tran Van P."/>
        </authorList>
    </citation>
    <scope>NUCLEOTIDE SEQUENCE</scope>
</reference>
<keyword evidence="1" id="KW-1133">Transmembrane helix</keyword>
<feature type="transmembrane region" description="Helical" evidence="1">
    <location>
        <begin position="35"/>
        <end position="52"/>
    </location>
</feature>
<feature type="transmembrane region" description="Helical" evidence="1">
    <location>
        <begin position="7"/>
        <end position="29"/>
    </location>
</feature>
<keyword evidence="1" id="KW-0472">Membrane</keyword>
<keyword evidence="1" id="KW-0812">Transmembrane</keyword>
<accession>A0A7R9HG53</accession>
<protein>
    <submittedName>
        <fullName evidence="2">Uncharacterized protein</fullName>
    </submittedName>
</protein>
<organism evidence="2">
    <name type="scientific">Timema poppense</name>
    <name type="common">Walking stick</name>
    <dbReference type="NCBI Taxonomy" id="170557"/>
    <lineage>
        <taxon>Eukaryota</taxon>
        <taxon>Metazoa</taxon>
        <taxon>Ecdysozoa</taxon>
        <taxon>Arthropoda</taxon>
        <taxon>Hexapoda</taxon>
        <taxon>Insecta</taxon>
        <taxon>Pterygota</taxon>
        <taxon>Neoptera</taxon>
        <taxon>Polyneoptera</taxon>
        <taxon>Phasmatodea</taxon>
        <taxon>Timematodea</taxon>
        <taxon>Timematoidea</taxon>
        <taxon>Timematidae</taxon>
        <taxon>Timema</taxon>
    </lineage>
</organism>
<evidence type="ECO:0000256" key="1">
    <source>
        <dbReference type="SAM" id="Phobius"/>
    </source>
</evidence>
<dbReference type="AlphaFoldDB" id="A0A7R9HG53"/>
<dbReference type="EMBL" id="OD016202">
    <property type="protein sequence ID" value="CAD7418211.1"/>
    <property type="molecule type" value="Genomic_DNA"/>
</dbReference>
<sequence>MNKRMRVMKWTTLTCLMGTCVVLNVWLLYHERAPFTMVPVPSLVAMLIALMYHDLYRDSHTTLDDAVFYSLIAVAQVTG</sequence>
<proteinExistence type="predicted"/>
<evidence type="ECO:0000313" key="2">
    <source>
        <dbReference type="EMBL" id="CAD7418211.1"/>
    </source>
</evidence>
<name>A0A7R9HG53_TIMPO</name>
<gene>
    <name evidence="2" type="ORF">TPSB3V08_LOCUS12269</name>
</gene>